<gene>
    <name evidence="1" type="ORF">S06H3_58446</name>
</gene>
<evidence type="ECO:0000313" key="1">
    <source>
        <dbReference type="EMBL" id="GAI54871.1"/>
    </source>
</evidence>
<accession>X1QJ71</accession>
<sequence>ETIPPQVDLFKAEGKEELNRINEQEAMSLLN</sequence>
<comment type="caution">
    <text evidence="1">The sequence shown here is derived from an EMBL/GenBank/DDBJ whole genome shotgun (WGS) entry which is preliminary data.</text>
</comment>
<reference evidence="1" key="1">
    <citation type="journal article" date="2014" name="Front. Microbiol.">
        <title>High frequency of phylogenetically diverse reductive dehalogenase-homologous genes in deep subseafloor sedimentary metagenomes.</title>
        <authorList>
            <person name="Kawai M."/>
            <person name="Futagami T."/>
            <person name="Toyoda A."/>
            <person name="Takaki Y."/>
            <person name="Nishi S."/>
            <person name="Hori S."/>
            <person name="Arai W."/>
            <person name="Tsubouchi T."/>
            <person name="Morono Y."/>
            <person name="Uchiyama I."/>
            <person name="Ito T."/>
            <person name="Fujiyama A."/>
            <person name="Inagaki F."/>
            <person name="Takami H."/>
        </authorList>
    </citation>
    <scope>NUCLEOTIDE SEQUENCE</scope>
    <source>
        <strain evidence="1">Expedition CK06-06</strain>
    </source>
</reference>
<proteinExistence type="predicted"/>
<name>X1QJ71_9ZZZZ</name>
<dbReference type="AlphaFoldDB" id="X1QJ71"/>
<organism evidence="1">
    <name type="scientific">marine sediment metagenome</name>
    <dbReference type="NCBI Taxonomy" id="412755"/>
    <lineage>
        <taxon>unclassified sequences</taxon>
        <taxon>metagenomes</taxon>
        <taxon>ecological metagenomes</taxon>
    </lineage>
</organism>
<protein>
    <submittedName>
        <fullName evidence="1">Uncharacterized protein</fullName>
    </submittedName>
</protein>
<feature type="non-terminal residue" evidence="1">
    <location>
        <position position="1"/>
    </location>
</feature>
<dbReference type="EMBL" id="BARV01037839">
    <property type="protein sequence ID" value="GAI54871.1"/>
    <property type="molecule type" value="Genomic_DNA"/>
</dbReference>